<comment type="catalytic activity">
    <reaction evidence="1">
        <text>ATP + protein L-histidine = ADP + protein N-phospho-L-histidine.</text>
        <dbReference type="EC" id="2.7.13.3"/>
    </reaction>
</comment>
<feature type="domain" description="Histidine kinase" evidence="11">
    <location>
        <begin position="182"/>
        <end position="400"/>
    </location>
</feature>
<evidence type="ECO:0000256" key="1">
    <source>
        <dbReference type="ARBA" id="ARBA00000085"/>
    </source>
</evidence>
<dbReference type="InterPro" id="IPR004358">
    <property type="entry name" value="Sig_transdc_His_kin-like_C"/>
</dbReference>
<dbReference type="InterPro" id="IPR003661">
    <property type="entry name" value="HisK_dim/P_dom"/>
</dbReference>
<dbReference type="SMART" id="SM00388">
    <property type="entry name" value="HisKA"/>
    <property type="match status" value="1"/>
</dbReference>
<comment type="similarity">
    <text evidence="2">In the N-terminal section; belongs to the phytochrome family.</text>
</comment>
<dbReference type="AlphaFoldDB" id="A0A172TI87"/>
<dbReference type="KEGG" id="pswu:SY83_10160"/>
<evidence type="ECO:0000256" key="3">
    <source>
        <dbReference type="ARBA" id="ARBA00012438"/>
    </source>
</evidence>
<dbReference type="InterPro" id="IPR003018">
    <property type="entry name" value="GAF"/>
</dbReference>
<evidence type="ECO:0000256" key="6">
    <source>
        <dbReference type="ARBA" id="ARBA00022741"/>
    </source>
</evidence>
<protein>
    <recommendedName>
        <fullName evidence="10">Circadian input-output histidine kinase CikA</fullName>
        <ecNumber evidence="3">2.7.13.3</ecNumber>
    </recommendedName>
</protein>
<reference evidence="12 13" key="1">
    <citation type="submission" date="2015-01" db="EMBL/GenBank/DDBJ databases">
        <title>Paenibacillus swuensis/DY6/whole genome sequencing.</title>
        <authorList>
            <person name="Kim M.K."/>
            <person name="Srinivasan S."/>
            <person name="Lee J.-J."/>
        </authorList>
    </citation>
    <scope>NUCLEOTIDE SEQUENCE [LARGE SCALE GENOMIC DNA]</scope>
    <source>
        <strain evidence="12 13">DY6</strain>
    </source>
</reference>
<dbReference type="PANTHER" id="PTHR45339:SF1">
    <property type="entry name" value="HYBRID SIGNAL TRANSDUCTION HISTIDINE KINASE J"/>
    <property type="match status" value="1"/>
</dbReference>
<dbReference type="SUPFAM" id="SSF55781">
    <property type="entry name" value="GAF domain-like"/>
    <property type="match status" value="1"/>
</dbReference>
<dbReference type="CDD" id="cd16922">
    <property type="entry name" value="HATPase_EvgS-ArcB-TorS-like"/>
    <property type="match status" value="1"/>
</dbReference>
<accession>A0A172TI87</accession>
<dbReference type="PROSITE" id="PS50109">
    <property type="entry name" value="HIS_KIN"/>
    <property type="match status" value="1"/>
</dbReference>
<evidence type="ECO:0000256" key="2">
    <source>
        <dbReference type="ARBA" id="ARBA00006402"/>
    </source>
</evidence>
<dbReference type="EMBL" id="CP011388">
    <property type="protein sequence ID" value="ANE46577.1"/>
    <property type="molecule type" value="Genomic_DNA"/>
</dbReference>
<keyword evidence="5" id="KW-0808">Transferase</keyword>
<dbReference type="Pfam" id="PF01590">
    <property type="entry name" value="GAF"/>
    <property type="match status" value="1"/>
</dbReference>
<dbReference type="CDD" id="cd00082">
    <property type="entry name" value="HisKA"/>
    <property type="match status" value="1"/>
</dbReference>
<dbReference type="SMART" id="SM00065">
    <property type="entry name" value="GAF"/>
    <property type="match status" value="1"/>
</dbReference>
<gene>
    <name evidence="12" type="ORF">SY83_10160</name>
</gene>
<dbReference type="SUPFAM" id="SSF47384">
    <property type="entry name" value="Homodimeric domain of signal transducing histidine kinase"/>
    <property type="match status" value="1"/>
</dbReference>
<evidence type="ECO:0000256" key="10">
    <source>
        <dbReference type="ARBA" id="ARBA00074306"/>
    </source>
</evidence>
<dbReference type="PATRIC" id="fig|1178515.4.peg.2036"/>
<evidence type="ECO:0000256" key="9">
    <source>
        <dbReference type="ARBA" id="ARBA00023012"/>
    </source>
</evidence>
<dbReference type="InterPro" id="IPR005467">
    <property type="entry name" value="His_kinase_dom"/>
</dbReference>
<dbReference type="PRINTS" id="PR00344">
    <property type="entry name" value="BCTRLSENSOR"/>
</dbReference>
<dbReference type="RefSeq" id="WP_068606154.1">
    <property type="nucleotide sequence ID" value="NZ_CP011388.1"/>
</dbReference>
<name>A0A172TI87_9BACL</name>
<organism evidence="12 13">
    <name type="scientific">Paenibacillus swuensis</name>
    <dbReference type="NCBI Taxonomy" id="1178515"/>
    <lineage>
        <taxon>Bacteria</taxon>
        <taxon>Bacillati</taxon>
        <taxon>Bacillota</taxon>
        <taxon>Bacilli</taxon>
        <taxon>Bacillales</taxon>
        <taxon>Paenibacillaceae</taxon>
        <taxon>Paenibacillus</taxon>
    </lineage>
</organism>
<dbReference type="OrthoDB" id="2676347at2"/>
<evidence type="ECO:0000256" key="5">
    <source>
        <dbReference type="ARBA" id="ARBA00022679"/>
    </source>
</evidence>
<evidence type="ECO:0000256" key="4">
    <source>
        <dbReference type="ARBA" id="ARBA00022553"/>
    </source>
</evidence>
<sequence>MNANIHTDIMKNSETIFEAAERILTTASRLIRANTFCVASNDTIFSHVFKSFNRDVSIIDEGAVLPYNEAYCHLVIEKKKGILHIEDNFLHPYTKDMNVTQAIGSLSFVGVPIVNKEGQVFGTLCAFDHNHYPFSSEDLELLGSLAVYFSYAVDMDNQIVQLQKAEAEASRTLQEKANLLAFMGHEIRNPMNGIMGMAALLNDTELNEEQSEYTKLLLKSGDSLLSVMNDLLNYSRIDASEMELDLIELNIRVELNELMQLFAKEAQRKGIHLNCTVAPDMPDVLTADVNKLRQILTNLLGNAVKFTENGEIRVSVSWQRNENENQLLISVSDTGIGIPPSAMPRLFEPFAQFHSQADYGGTGLGLAICKRLVERMSGSIQLQEKVGPGTEFTFSIRVHVPVLA</sequence>
<evidence type="ECO:0000256" key="8">
    <source>
        <dbReference type="ARBA" id="ARBA00022840"/>
    </source>
</evidence>
<dbReference type="Pfam" id="PF00512">
    <property type="entry name" value="HisKA"/>
    <property type="match status" value="1"/>
</dbReference>
<dbReference type="Gene3D" id="3.30.565.10">
    <property type="entry name" value="Histidine kinase-like ATPase, C-terminal domain"/>
    <property type="match status" value="1"/>
</dbReference>
<dbReference type="PANTHER" id="PTHR45339">
    <property type="entry name" value="HYBRID SIGNAL TRANSDUCTION HISTIDINE KINASE J"/>
    <property type="match status" value="1"/>
</dbReference>
<proteinExistence type="inferred from homology"/>
<dbReference type="InterPro" id="IPR029016">
    <property type="entry name" value="GAF-like_dom_sf"/>
</dbReference>
<evidence type="ECO:0000256" key="7">
    <source>
        <dbReference type="ARBA" id="ARBA00022777"/>
    </source>
</evidence>
<dbReference type="GO" id="GO:0000155">
    <property type="term" value="F:phosphorelay sensor kinase activity"/>
    <property type="evidence" value="ECO:0007669"/>
    <property type="project" value="InterPro"/>
</dbReference>
<dbReference type="Gene3D" id="1.10.287.130">
    <property type="match status" value="1"/>
</dbReference>
<dbReference type="InterPro" id="IPR036097">
    <property type="entry name" value="HisK_dim/P_sf"/>
</dbReference>
<evidence type="ECO:0000313" key="12">
    <source>
        <dbReference type="EMBL" id="ANE46577.1"/>
    </source>
</evidence>
<dbReference type="GO" id="GO:0005524">
    <property type="term" value="F:ATP binding"/>
    <property type="evidence" value="ECO:0007669"/>
    <property type="project" value="UniProtKB-KW"/>
</dbReference>
<keyword evidence="9" id="KW-0902">Two-component regulatory system</keyword>
<evidence type="ECO:0000313" key="13">
    <source>
        <dbReference type="Proteomes" id="UP000076927"/>
    </source>
</evidence>
<keyword evidence="6" id="KW-0547">Nucleotide-binding</keyword>
<dbReference type="FunFam" id="3.30.565.10:FF:000010">
    <property type="entry name" value="Sensor histidine kinase RcsC"/>
    <property type="match status" value="1"/>
</dbReference>
<dbReference type="Proteomes" id="UP000076927">
    <property type="component" value="Chromosome"/>
</dbReference>
<evidence type="ECO:0000259" key="11">
    <source>
        <dbReference type="PROSITE" id="PS50109"/>
    </source>
</evidence>
<keyword evidence="13" id="KW-1185">Reference proteome</keyword>
<dbReference type="SUPFAM" id="SSF55874">
    <property type="entry name" value="ATPase domain of HSP90 chaperone/DNA topoisomerase II/histidine kinase"/>
    <property type="match status" value="1"/>
</dbReference>
<dbReference type="InterPro" id="IPR036890">
    <property type="entry name" value="HATPase_C_sf"/>
</dbReference>
<dbReference type="STRING" id="1178515.SY83_10160"/>
<dbReference type="Pfam" id="PF02518">
    <property type="entry name" value="HATPase_c"/>
    <property type="match status" value="1"/>
</dbReference>
<dbReference type="InterPro" id="IPR003594">
    <property type="entry name" value="HATPase_dom"/>
</dbReference>
<dbReference type="SMART" id="SM00387">
    <property type="entry name" value="HATPase_c"/>
    <property type="match status" value="1"/>
</dbReference>
<keyword evidence="4" id="KW-0597">Phosphoprotein</keyword>
<keyword evidence="8" id="KW-0067">ATP-binding</keyword>
<dbReference type="Gene3D" id="3.30.450.40">
    <property type="match status" value="1"/>
</dbReference>
<dbReference type="EC" id="2.7.13.3" evidence="3"/>
<keyword evidence="7" id="KW-0418">Kinase</keyword>